<evidence type="ECO:0000313" key="4">
    <source>
        <dbReference type="Proteomes" id="UP001214043"/>
    </source>
</evidence>
<accession>A0AAE9ZGT4</accession>
<sequence>MPLIPNELIMSRVYDAPRPLVWSVWTDPKHLRQWWGPFGPEHTSCELDFRVGGEFSVMMKARDGATIPARAEILEILEPERIVYEGAADAPTACGAGLPPKARVTVLFEAIQQKTRLTVETLFPDMGALEAANAAGYTDGWNMTLNELGERIKGGAFKTN</sequence>
<reference evidence="3" key="1">
    <citation type="submission" date="2023-02" db="EMBL/GenBank/DDBJ databases">
        <title>Genome sequence of Hyphococcus flavus.</title>
        <authorList>
            <person name="Rong J.-C."/>
            <person name="Zhao Q."/>
            <person name="Yi M."/>
            <person name="Wu J.-Y."/>
        </authorList>
    </citation>
    <scope>NUCLEOTIDE SEQUENCE</scope>
    <source>
        <strain evidence="3">MCCC 1K03223</strain>
    </source>
</reference>
<evidence type="ECO:0000256" key="1">
    <source>
        <dbReference type="ARBA" id="ARBA00006817"/>
    </source>
</evidence>
<dbReference type="Proteomes" id="UP001214043">
    <property type="component" value="Chromosome"/>
</dbReference>
<dbReference type="SUPFAM" id="SSF55961">
    <property type="entry name" value="Bet v1-like"/>
    <property type="match status" value="1"/>
</dbReference>
<name>A0AAE9ZGT4_9PROT</name>
<evidence type="ECO:0000259" key="2">
    <source>
        <dbReference type="Pfam" id="PF08327"/>
    </source>
</evidence>
<dbReference type="InterPro" id="IPR013538">
    <property type="entry name" value="ASHA1/2-like_C"/>
</dbReference>
<organism evidence="3 4">
    <name type="scientific">Hyphococcus flavus</name>
    <dbReference type="NCBI Taxonomy" id="1866326"/>
    <lineage>
        <taxon>Bacteria</taxon>
        <taxon>Pseudomonadati</taxon>
        <taxon>Pseudomonadota</taxon>
        <taxon>Alphaproteobacteria</taxon>
        <taxon>Parvularculales</taxon>
        <taxon>Parvularculaceae</taxon>
        <taxon>Hyphococcus</taxon>
    </lineage>
</organism>
<dbReference type="Gene3D" id="3.30.530.20">
    <property type="match status" value="1"/>
</dbReference>
<dbReference type="KEGG" id="hfl:PUV54_03660"/>
<dbReference type="EMBL" id="CP118166">
    <property type="protein sequence ID" value="WDI32287.1"/>
    <property type="molecule type" value="Genomic_DNA"/>
</dbReference>
<feature type="domain" description="Activator of Hsp90 ATPase homologue 1/2-like C-terminal" evidence="2">
    <location>
        <begin position="15"/>
        <end position="150"/>
    </location>
</feature>
<dbReference type="Pfam" id="PF08327">
    <property type="entry name" value="AHSA1"/>
    <property type="match status" value="1"/>
</dbReference>
<protein>
    <submittedName>
        <fullName evidence="3">SRPBCC domain-containing protein</fullName>
    </submittedName>
</protein>
<keyword evidence="4" id="KW-1185">Reference proteome</keyword>
<evidence type="ECO:0000313" key="3">
    <source>
        <dbReference type="EMBL" id="WDI32287.1"/>
    </source>
</evidence>
<proteinExistence type="inferred from homology"/>
<dbReference type="AlphaFoldDB" id="A0AAE9ZGT4"/>
<dbReference type="RefSeq" id="WP_274494207.1">
    <property type="nucleotide sequence ID" value="NZ_CP118166.1"/>
</dbReference>
<gene>
    <name evidence="3" type="ORF">PUV54_03660</name>
</gene>
<dbReference type="InterPro" id="IPR023393">
    <property type="entry name" value="START-like_dom_sf"/>
</dbReference>
<comment type="similarity">
    <text evidence="1">Belongs to the AHA1 family.</text>
</comment>